<dbReference type="Gene3D" id="2.60.420.10">
    <property type="entry name" value="Maltose phosphorylase, domain 3"/>
    <property type="match status" value="1"/>
</dbReference>
<accession>A0A837RBY1</accession>
<proteinExistence type="predicted"/>
<comment type="catalytic activity">
    <reaction evidence="1">
        <text>Hydrolysis of terminal non-reducing alpha-L-rhamnose residues in alpha-L-rhamnosides.</text>
        <dbReference type="EC" id="3.2.1.40"/>
    </reaction>
</comment>
<reference evidence="5 6" key="1">
    <citation type="journal article" date="2015" name="Genome Announc.">
        <title>Expanding the biotechnology potential of lactobacilli through comparative genomics of 213 strains and associated genera.</title>
        <authorList>
            <person name="Sun Z."/>
            <person name="Harris H.M."/>
            <person name="McCann A."/>
            <person name="Guo C."/>
            <person name="Argimon S."/>
            <person name="Zhang W."/>
            <person name="Yang X."/>
            <person name="Jeffery I.B."/>
            <person name="Cooney J.C."/>
            <person name="Kagawa T.F."/>
            <person name="Liu W."/>
            <person name="Song Y."/>
            <person name="Salvetti E."/>
            <person name="Wrobel A."/>
            <person name="Rasinkangas P."/>
            <person name="Parkhill J."/>
            <person name="Rea M.C."/>
            <person name="O'Sullivan O."/>
            <person name="Ritari J."/>
            <person name="Douillard F.P."/>
            <person name="Paul Ross R."/>
            <person name="Yang R."/>
            <person name="Briner A.E."/>
            <person name="Felis G.E."/>
            <person name="de Vos W.M."/>
            <person name="Barrangou R."/>
            <person name="Klaenhammer T.R."/>
            <person name="Caufield P.W."/>
            <person name="Cui Y."/>
            <person name="Zhang H."/>
            <person name="O'Toole P.W."/>
        </authorList>
    </citation>
    <scope>NUCLEOTIDE SEQUENCE [LARGE SCALE GENOMIC DNA]</scope>
    <source>
        <strain evidence="5 6">DSM 20314</strain>
    </source>
</reference>
<evidence type="ECO:0000313" key="6">
    <source>
        <dbReference type="Proteomes" id="UP000051020"/>
    </source>
</evidence>
<dbReference type="Gene3D" id="2.60.120.260">
    <property type="entry name" value="Galactose-binding domain-like"/>
    <property type="match status" value="2"/>
</dbReference>
<dbReference type="InterPro" id="IPR012341">
    <property type="entry name" value="6hp_glycosidase-like_sf"/>
</dbReference>
<sequence>MTKYRVYGLRVNNQRTPITVTYPVTFTWKLISGKQKRYFLEISTDSDFTTLVLNIEKFTSNTKFVLKDKMLDWNTKYYVRVRSLNNKDELSEWSTVHTFELPVVEWSAKWIRPKKQNNPDHPFLTKYNFKTTAPIEKARLYITAQGVYQASLNGNRVGNDYFRPGFTDYNHRLQYQQYDITNLLQNENEIQVLVADGWFTGYYGWDQSKDKFGHRTALLAQLQIEYINGEKVTIGTNENWKFFDNPIQSADIYNGETIDYRVRNAIIGNGEMTVINYPNKKLVPQEGPSVHQITTLHPQKVLKSTPNETILDMGQNMVGWVRVKVHGNKGQKVITRYAEIMVKHKDFYTDNLRNAKAMDTYLLDDDTEVIEPHFTYHGFRYVQIKGLGYELNSEDVEGIVLSSKMQVTGSFKTDNEKLNRLEKNIEWSLKANFFDIPTDCPQRDERLGWTGDAQIFAPTASFLVNTQGFFKKWLKDVALDQADQGGAVPLVVPDVLKGMLSDGQMNTTTGWGDVATFVPWTLYKIYDDKEILVNQYDSMKSWVDYMMSRGDNPYLWDTDIQLGDWLALDSPHKGADPVFGATSTALVATAFFAESTRVLASAAKVLGNMSDYLFYHSAYEKIVEAFQSHFLDANYTLVSNTQTANTLALKFNLLDGQAKQVAIQNLVNMIYNNNDHIVTGFLGTPYVCEVLADNGYQDLAFKLLFNEDYPSWLYQVNHDGTTIWERWNSVMDDYTMNPDGMNSLNHYAYGAIGNFLYRYLGGIRLRKPGYKESIIYPVLPKNNKVNHVAIQFNSENGLIQNTWTRKGYQFQMDTIVPDNTEAIIVLPTPADKKDLLNKLQMKYPKMIVGLTDKSTTEFMGEKYPLGPDSERSLTVFGADAVVITVTGGTYNFEYQLG</sequence>
<evidence type="ECO:0000256" key="3">
    <source>
        <dbReference type="ARBA" id="ARBA00022801"/>
    </source>
</evidence>
<dbReference type="GO" id="GO:0030596">
    <property type="term" value="F:alpha-L-rhamnosidase activity"/>
    <property type="evidence" value="ECO:0007669"/>
    <property type="project" value="UniProtKB-EC"/>
</dbReference>
<dbReference type="InterPro" id="IPR003961">
    <property type="entry name" value="FN3_dom"/>
</dbReference>
<dbReference type="Pfam" id="PF17390">
    <property type="entry name" value="Bac_rhamnosid_C"/>
    <property type="match status" value="1"/>
</dbReference>
<protein>
    <recommendedName>
        <fullName evidence="2">alpha-L-rhamnosidase</fullName>
        <ecNumber evidence="2">3.2.1.40</ecNumber>
    </recommendedName>
</protein>
<dbReference type="EMBL" id="AZCU01000004">
    <property type="protein sequence ID" value="KRK26139.1"/>
    <property type="molecule type" value="Genomic_DNA"/>
</dbReference>
<dbReference type="InterPro" id="IPR016007">
    <property type="entry name" value="Alpha_rhamnosid"/>
</dbReference>
<dbReference type="RefSeq" id="WP_050339650.1">
    <property type="nucleotide sequence ID" value="NZ_AZCU01000004.1"/>
</dbReference>
<dbReference type="AlphaFoldDB" id="A0A837RBY1"/>
<dbReference type="InterPro" id="IPR013783">
    <property type="entry name" value="Ig-like_fold"/>
</dbReference>
<dbReference type="GeneID" id="49394803"/>
<dbReference type="Pfam" id="PF25788">
    <property type="entry name" value="Ig_Rha78A_N"/>
    <property type="match status" value="1"/>
</dbReference>
<name>A0A837RBY1_LACPE</name>
<feature type="domain" description="Fibronectin type-III" evidence="4">
    <location>
        <begin position="9"/>
        <end position="104"/>
    </location>
</feature>
<organism evidence="5 6">
    <name type="scientific">Lactiplantibacillus pentosus DSM 20314</name>
    <dbReference type="NCBI Taxonomy" id="1423791"/>
    <lineage>
        <taxon>Bacteria</taxon>
        <taxon>Bacillati</taxon>
        <taxon>Bacillota</taxon>
        <taxon>Bacilli</taxon>
        <taxon>Lactobacillales</taxon>
        <taxon>Lactobacillaceae</taxon>
        <taxon>Lactiplantibacillus</taxon>
    </lineage>
</organism>
<dbReference type="InterPro" id="IPR008902">
    <property type="entry name" value="Rhamnosid_concanavalin"/>
</dbReference>
<dbReference type="InterPro" id="IPR036116">
    <property type="entry name" value="FN3_sf"/>
</dbReference>
<evidence type="ECO:0000256" key="2">
    <source>
        <dbReference type="ARBA" id="ARBA00012652"/>
    </source>
</evidence>
<dbReference type="GO" id="GO:0005975">
    <property type="term" value="P:carbohydrate metabolic process"/>
    <property type="evidence" value="ECO:0007669"/>
    <property type="project" value="InterPro"/>
</dbReference>
<dbReference type="PIRSF" id="PIRSF010631">
    <property type="entry name" value="A-rhamnsds"/>
    <property type="match status" value="1"/>
</dbReference>
<dbReference type="InterPro" id="IPR008928">
    <property type="entry name" value="6-hairpin_glycosidase_sf"/>
</dbReference>
<dbReference type="Pfam" id="PF17389">
    <property type="entry name" value="Bac_rhamnosid6H"/>
    <property type="match status" value="1"/>
</dbReference>
<dbReference type="PANTHER" id="PTHR33307:SF6">
    <property type="entry name" value="ALPHA-RHAMNOSIDASE (EUROFUNG)-RELATED"/>
    <property type="match status" value="1"/>
</dbReference>
<dbReference type="Gene3D" id="2.60.40.10">
    <property type="entry name" value="Immunoglobulins"/>
    <property type="match status" value="1"/>
</dbReference>
<dbReference type="InterPro" id="IPR013737">
    <property type="entry name" value="Bac_rhamnosid_N"/>
</dbReference>
<comment type="caution">
    <text evidence="5">The sequence shown here is derived from an EMBL/GenBank/DDBJ whole genome shotgun (WGS) entry which is preliminary data.</text>
</comment>
<evidence type="ECO:0000256" key="1">
    <source>
        <dbReference type="ARBA" id="ARBA00001445"/>
    </source>
</evidence>
<dbReference type="SUPFAM" id="SSF48208">
    <property type="entry name" value="Six-hairpin glycosidases"/>
    <property type="match status" value="1"/>
</dbReference>
<dbReference type="EC" id="3.2.1.40" evidence="2"/>
<dbReference type="CDD" id="cd00063">
    <property type="entry name" value="FN3"/>
    <property type="match status" value="1"/>
</dbReference>
<dbReference type="Gene3D" id="1.50.10.10">
    <property type="match status" value="1"/>
</dbReference>
<dbReference type="PROSITE" id="PS50853">
    <property type="entry name" value="FN3"/>
    <property type="match status" value="1"/>
</dbReference>
<keyword evidence="3" id="KW-0378">Hydrolase</keyword>
<dbReference type="SUPFAM" id="SSF49265">
    <property type="entry name" value="Fibronectin type III"/>
    <property type="match status" value="1"/>
</dbReference>
<dbReference type="Proteomes" id="UP000051020">
    <property type="component" value="Unassembled WGS sequence"/>
</dbReference>
<evidence type="ECO:0000259" key="4">
    <source>
        <dbReference type="PROSITE" id="PS50853"/>
    </source>
</evidence>
<dbReference type="PANTHER" id="PTHR33307">
    <property type="entry name" value="ALPHA-RHAMNOSIDASE (EUROFUNG)"/>
    <property type="match status" value="1"/>
</dbReference>
<dbReference type="Pfam" id="PF05592">
    <property type="entry name" value="Bac_rhamnosid"/>
    <property type="match status" value="1"/>
</dbReference>
<dbReference type="Pfam" id="PF08531">
    <property type="entry name" value="Bac_rhamnosid_N"/>
    <property type="match status" value="1"/>
</dbReference>
<dbReference type="InterPro" id="IPR035398">
    <property type="entry name" value="Bac_rhamnosid_C"/>
</dbReference>
<gene>
    <name evidence="5" type="ORF">FD24_GL002479</name>
</gene>
<dbReference type="InterPro" id="IPR035396">
    <property type="entry name" value="Bac_rhamnosid6H"/>
</dbReference>
<evidence type="ECO:0000313" key="5">
    <source>
        <dbReference type="EMBL" id="KRK26139.1"/>
    </source>
</evidence>